<dbReference type="InterPro" id="IPR051604">
    <property type="entry name" value="Ergot_Alk_Oxidoreductase"/>
</dbReference>
<dbReference type="PANTHER" id="PTHR43162">
    <property type="match status" value="1"/>
</dbReference>
<proteinExistence type="predicted"/>
<evidence type="ECO:0000259" key="1">
    <source>
        <dbReference type="Pfam" id="PF05368"/>
    </source>
</evidence>
<dbReference type="Gene3D" id="3.90.25.10">
    <property type="entry name" value="UDP-galactose 4-epimerase, domain 1"/>
    <property type="match status" value="1"/>
</dbReference>
<dbReference type="Gene3D" id="3.40.50.720">
    <property type="entry name" value="NAD(P)-binding Rossmann-like Domain"/>
    <property type="match status" value="1"/>
</dbReference>
<name>A0A1I0S6Q3_9BACT</name>
<feature type="domain" description="NmrA-like" evidence="1">
    <location>
        <begin position="5"/>
        <end position="225"/>
    </location>
</feature>
<dbReference type="STRING" id="29529.SAMN04488122_4120"/>
<dbReference type="AlphaFoldDB" id="A0A1I0S6Q3"/>
<protein>
    <submittedName>
        <fullName evidence="2">Uncharacterized conserved protein YbjT, contains NAD(P)-binding and DUF2867 domains</fullName>
    </submittedName>
</protein>
<evidence type="ECO:0000313" key="2">
    <source>
        <dbReference type="EMBL" id="SEW51087.1"/>
    </source>
</evidence>
<keyword evidence="3" id="KW-1185">Reference proteome</keyword>
<dbReference type="OrthoDB" id="2149806at2"/>
<dbReference type="PANTHER" id="PTHR43162:SF1">
    <property type="entry name" value="PRESTALK A DIFFERENTIATION PROTEIN A"/>
    <property type="match status" value="1"/>
</dbReference>
<dbReference type="Proteomes" id="UP000199310">
    <property type="component" value="Unassembled WGS sequence"/>
</dbReference>
<sequence>MKYIITGSLGNISLPVTQNLIKAGHEATVISSNTDKKAAIEALGAQAAIGSVQDTAFLEAAFKDNDIAYLMIPSDFSVADYATFQREVADKYISAIKLAGIKKVVLLSSIGAHLRKGAGPIDALGYLEEELAAVPGLQVKILRPSYFFNNLFSQIGLIKQAGITGSNFGGTDEKIVLVDTNDIAEVATAALLSPFNAAEEIIYISSDERRPDEIAAVLGAAVGRENLPWVTFSDEDTYNAMLQNGLNESFAGLYRDMGKALRTGIMQEDYWKSGQVSRGNVKLEDFAKRFAAAYAG</sequence>
<gene>
    <name evidence="2" type="ORF">SAMN04488122_4120</name>
</gene>
<dbReference type="Pfam" id="PF05368">
    <property type="entry name" value="NmrA"/>
    <property type="match status" value="1"/>
</dbReference>
<accession>A0A1I0S6Q3</accession>
<dbReference type="RefSeq" id="WP_089897555.1">
    <property type="nucleotide sequence ID" value="NZ_FOJG01000002.1"/>
</dbReference>
<dbReference type="InterPro" id="IPR008030">
    <property type="entry name" value="NmrA-like"/>
</dbReference>
<evidence type="ECO:0000313" key="3">
    <source>
        <dbReference type="Proteomes" id="UP000199310"/>
    </source>
</evidence>
<dbReference type="InterPro" id="IPR036291">
    <property type="entry name" value="NAD(P)-bd_dom_sf"/>
</dbReference>
<reference evidence="3" key="1">
    <citation type="submission" date="2016-10" db="EMBL/GenBank/DDBJ databases">
        <authorList>
            <person name="Varghese N."/>
            <person name="Submissions S."/>
        </authorList>
    </citation>
    <scope>NUCLEOTIDE SEQUENCE [LARGE SCALE GENOMIC DNA]</scope>
    <source>
        <strain evidence="3">DSM 3695</strain>
    </source>
</reference>
<dbReference type="SUPFAM" id="SSF51735">
    <property type="entry name" value="NAD(P)-binding Rossmann-fold domains"/>
    <property type="match status" value="1"/>
</dbReference>
<dbReference type="EMBL" id="FOJG01000002">
    <property type="protein sequence ID" value="SEW51087.1"/>
    <property type="molecule type" value="Genomic_DNA"/>
</dbReference>
<organism evidence="2 3">
    <name type="scientific">Chitinophaga arvensicola</name>
    <dbReference type="NCBI Taxonomy" id="29529"/>
    <lineage>
        <taxon>Bacteria</taxon>
        <taxon>Pseudomonadati</taxon>
        <taxon>Bacteroidota</taxon>
        <taxon>Chitinophagia</taxon>
        <taxon>Chitinophagales</taxon>
        <taxon>Chitinophagaceae</taxon>
        <taxon>Chitinophaga</taxon>
    </lineage>
</organism>